<sequence length="220" mass="23597">MGGDEFGAAPAPGGEPQPAERVEPGFGPGQGRERILREARRLFAERGYAAVSMQQIADAAAVNKATLYHHVRDKEELFLAVVAEELTRSRDALAAAVADGTTLREQFRGVAAHVVSAHRSDVGRLMADLRHHVAPDRHRELFAANAPPWRGIAPAIERAIAAGEVRPVDPDLVARFLFAMAASQLWWTDPDPGEDPPLPDPAVAAAITDVLLDGIGSKSR</sequence>
<dbReference type="Gene3D" id="1.10.357.10">
    <property type="entry name" value="Tetracycline Repressor, domain 2"/>
    <property type="match status" value="1"/>
</dbReference>
<dbReference type="InterPro" id="IPR009057">
    <property type="entry name" value="Homeodomain-like_sf"/>
</dbReference>
<gene>
    <name evidence="7" type="ORF">AVDCRST_MAG59-1858</name>
</gene>
<dbReference type="InterPro" id="IPR041490">
    <property type="entry name" value="KstR2_TetR_C"/>
</dbReference>
<dbReference type="PANTHER" id="PTHR30055:SF146">
    <property type="entry name" value="HTH-TYPE TRANSCRIPTIONAL DUAL REGULATOR CECR"/>
    <property type="match status" value="1"/>
</dbReference>
<dbReference type="GO" id="GO:0000976">
    <property type="term" value="F:transcription cis-regulatory region binding"/>
    <property type="evidence" value="ECO:0007669"/>
    <property type="project" value="TreeGrafter"/>
</dbReference>
<dbReference type="SUPFAM" id="SSF46689">
    <property type="entry name" value="Homeodomain-like"/>
    <property type="match status" value="1"/>
</dbReference>
<dbReference type="GO" id="GO:0003700">
    <property type="term" value="F:DNA-binding transcription factor activity"/>
    <property type="evidence" value="ECO:0007669"/>
    <property type="project" value="TreeGrafter"/>
</dbReference>
<evidence type="ECO:0000256" key="5">
    <source>
        <dbReference type="SAM" id="MobiDB-lite"/>
    </source>
</evidence>
<dbReference type="EMBL" id="CADCWF010000114">
    <property type="protein sequence ID" value="CAA9552136.1"/>
    <property type="molecule type" value="Genomic_DNA"/>
</dbReference>
<feature type="domain" description="HTH tetR-type" evidence="6">
    <location>
        <begin position="29"/>
        <end position="89"/>
    </location>
</feature>
<evidence type="ECO:0000259" key="6">
    <source>
        <dbReference type="PROSITE" id="PS50977"/>
    </source>
</evidence>
<keyword evidence="3" id="KW-0804">Transcription</keyword>
<dbReference type="Pfam" id="PF00440">
    <property type="entry name" value="TetR_N"/>
    <property type="match status" value="1"/>
</dbReference>
<dbReference type="AlphaFoldDB" id="A0A6J4UKT6"/>
<dbReference type="InterPro" id="IPR023772">
    <property type="entry name" value="DNA-bd_HTH_TetR-type_CS"/>
</dbReference>
<dbReference type="SUPFAM" id="SSF48498">
    <property type="entry name" value="Tetracyclin repressor-like, C-terminal domain"/>
    <property type="match status" value="1"/>
</dbReference>
<dbReference type="PANTHER" id="PTHR30055">
    <property type="entry name" value="HTH-TYPE TRANSCRIPTIONAL REGULATOR RUTR"/>
    <property type="match status" value="1"/>
</dbReference>
<evidence type="ECO:0000313" key="7">
    <source>
        <dbReference type="EMBL" id="CAA9552136.1"/>
    </source>
</evidence>
<evidence type="ECO:0000256" key="2">
    <source>
        <dbReference type="ARBA" id="ARBA00023125"/>
    </source>
</evidence>
<dbReference type="PROSITE" id="PS01081">
    <property type="entry name" value="HTH_TETR_1"/>
    <property type="match status" value="1"/>
</dbReference>
<keyword evidence="1" id="KW-0805">Transcription regulation</keyword>
<dbReference type="Gene3D" id="1.10.10.60">
    <property type="entry name" value="Homeodomain-like"/>
    <property type="match status" value="1"/>
</dbReference>
<evidence type="ECO:0000256" key="4">
    <source>
        <dbReference type="PROSITE-ProRule" id="PRU00335"/>
    </source>
</evidence>
<feature type="region of interest" description="Disordered" evidence="5">
    <location>
        <begin position="1"/>
        <end position="31"/>
    </location>
</feature>
<dbReference type="Pfam" id="PF17932">
    <property type="entry name" value="TetR_C_24"/>
    <property type="match status" value="1"/>
</dbReference>
<dbReference type="InterPro" id="IPR050109">
    <property type="entry name" value="HTH-type_TetR-like_transc_reg"/>
</dbReference>
<dbReference type="FunFam" id="1.10.10.60:FF:000141">
    <property type="entry name" value="TetR family transcriptional regulator"/>
    <property type="match status" value="1"/>
</dbReference>
<evidence type="ECO:0000256" key="3">
    <source>
        <dbReference type="ARBA" id="ARBA00023163"/>
    </source>
</evidence>
<dbReference type="InterPro" id="IPR001647">
    <property type="entry name" value="HTH_TetR"/>
</dbReference>
<proteinExistence type="predicted"/>
<name>A0A6J4UKT6_9BACT</name>
<protein>
    <recommendedName>
        <fullName evidence="6">HTH tetR-type domain-containing protein</fullName>
    </recommendedName>
</protein>
<dbReference type="InterPro" id="IPR036271">
    <property type="entry name" value="Tet_transcr_reg_TetR-rel_C_sf"/>
</dbReference>
<feature type="compositionally biased region" description="Low complexity" evidence="5">
    <location>
        <begin position="1"/>
        <end position="17"/>
    </location>
</feature>
<dbReference type="PRINTS" id="PR00455">
    <property type="entry name" value="HTHTETR"/>
</dbReference>
<evidence type="ECO:0000256" key="1">
    <source>
        <dbReference type="ARBA" id="ARBA00023015"/>
    </source>
</evidence>
<accession>A0A6J4UKT6</accession>
<keyword evidence="2 4" id="KW-0238">DNA-binding</keyword>
<organism evidence="7">
    <name type="scientific">uncultured Thermomicrobiales bacterium</name>
    <dbReference type="NCBI Taxonomy" id="1645740"/>
    <lineage>
        <taxon>Bacteria</taxon>
        <taxon>Pseudomonadati</taxon>
        <taxon>Thermomicrobiota</taxon>
        <taxon>Thermomicrobia</taxon>
        <taxon>Thermomicrobiales</taxon>
        <taxon>environmental samples</taxon>
    </lineage>
</organism>
<reference evidence="7" key="1">
    <citation type="submission" date="2020-02" db="EMBL/GenBank/DDBJ databases">
        <authorList>
            <person name="Meier V. D."/>
        </authorList>
    </citation>
    <scope>NUCLEOTIDE SEQUENCE</scope>
    <source>
        <strain evidence="7">AVDCRST_MAG59</strain>
    </source>
</reference>
<dbReference type="PROSITE" id="PS50977">
    <property type="entry name" value="HTH_TETR_2"/>
    <property type="match status" value="1"/>
</dbReference>
<feature type="DNA-binding region" description="H-T-H motif" evidence="4">
    <location>
        <begin position="52"/>
        <end position="71"/>
    </location>
</feature>